<dbReference type="PRINTS" id="PR00120">
    <property type="entry name" value="HATPASE"/>
</dbReference>
<dbReference type="SFLD" id="SFLDG00002">
    <property type="entry name" value="C1.7:_P-type_atpase_like"/>
    <property type="match status" value="1"/>
</dbReference>
<feature type="transmembrane region" description="Helical" evidence="10">
    <location>
        <begin position="153"/>
        <end position="172"/>
    </location>
</feature>
<dbReference type="Proteomes" id="UP000799757">
    <property type="component" value="Unassembled WGS sequence"/>
</dbReference>
<dbReference type="PROSITE" id="PS00154">
    <property type="entry name" value="ATPASE_E1_E2"/>
    <property type="match status" value="1"/>
</dbReference>
<dbReference type="FunFam" id="3.40.50.1000:FF:000008">
    <property type="entry name" value="Plasma membrane ATPase"/>
    <property type="match status" value="1"/>
</dbReference>
<evidence type="ECO:0000256" key="9">
    <source>
        <dbReference type="ARBA" id="ARBA00023136"/>
    </source>
</evidence>
<dbReference type="InterPro" id="IPR036412">
    <property type="entry name" value="HAD-like_sf"/>
</dbReference>
<evidence type="ECO:0000256" key="8">
    <source>
        <dbReference type="ARBA" id="ARBA00022989"/>
    </source>
</evidence>
<feature type="transmembrane region" description="Helical" evidence="10">
    <location>
        <begin position="811"/>
        <end position="829"/>
    </location>
</feature>
<dbReference type="AlphaFoldDB" id="A0A6A6WWV7"/>
<dbReference type="EMBL" id="MU002219">
    <property type="protein sequence ID" value="KAF2788403.1"/>
    <property type="molecule type" value="Genomic_DNA"/>
</dbReference>
<evidence type="ECO:0000313" key="14">
    <source>
        <dbReference type="Proteomes" id="UP000799757"/>
    </source>
</evidence>
<dbReference type="SUPFAM" id="SSF56784">
    <property type="entry name" value="HAD-like"/>
    <property type="match status" value="1"/>
</dbReference>
<evidence type="ECO:0000256" key="7">
    <source>
        <dbReference type="ARBA" id="ARBA00022967"/>
    </source>
</evidence>
<organism evidence="13 14">
    <name type="scientific">Melanomma pulvis-pyrius CBS 109.77</name>
    <dbReference type="NCBI Taxonomy" id="1314802"/>
    <lineage>
        <taxon>Eukaryota</taxon>
        <taxon>Fungi</taxon>
        <taxon>Dikarya</taxon>
        <taxon>Ascomycota</taxon>
        <taxon>Pezizomycotina</taxon>
        <taxon>Dothideomycetes</taxon>
        <taxon>Pleosporomycetidae</taxon>
        <taxon>Pleosporales</taxon>
        <taxon>Melanommataceae</taxon>
        <taxon>Melanomma</taxon>
    </lineage>
</organism>
<evidence type="ECO:0000313" key="13">
    <source>
        <dbReference type="EMBL" id="KAF2788403.1"/>
    </source>
</evidence>
<feature type="transmembrane region" description="Helical" evidence="10">
    <location>
        <begin position="775"/>
        <end position="799"/>
    </location>
</feature>
<feature type="compositionally biased region" description="Basic and acidic residues" evidence="11">
    <location>
        <begin position="247"/>
        <end position="263"/>
    </location>
</feature>
<dbReference type="NCBIfam" id="TIGR01494">
    <property type="entry name" value="ATPase_P-type"/>
    <property type="match status" value="2"/>
</dbReference>
<feature type="domain" description="Cation-transporting P-type ATPase N-terminal" evidence="12">
    <location>
        <begin position="78"/>
        <end position="152"/>
    </location>
</feature>
<dbReference type="NCBIfam" id="TIGR01647">
    <property type="entry name" value="ATPase-IIIA_H"/>
    <property type="match status" value="1"/>
</dbReference>
<dbReference type="InterPro" id="IPR059000">
    <property type="entry name" value="ATPase_P-type_domA"/>
</dbReference>
<comment type="similarity">
    <text evidence="3 10">Belongs to the cation transport ATPase (P-type) (TC 3.A.3) family. Type IIIA subfamily.</text>
</comment>
<dbReference type="SUPFAM" id="SSF81653">
    <property type="entry name" value="Calcium ATPase, transduction domain A"/>
    <property type="match status" value="2"/>
</dbReference>
<feature type="transmembrane region" description="Helical" evidence="10">
    <location>
        <begin position="748"/>
        <end position="769"/>
    </location>
</feature>
<keyword evidence="10" id="KW-0375">Hydrogen ion transport</keyword>
<gene>
    <name evidence="13" type="ORF">K505DRAFT_378922</name>
</gene>
<keyword evidence="4 10" id="KW-0812">Transmembrane</keyword>
<dbReference type="InterPro" id="IPR023214">
    <property type="entry name" value="HAD_sf"/>
</dbReference>
<evidence type="ECO:0000256" key="10">
    <source>
        <dbReference type="RuleBase" id="RU362083"/>
    </source>
</evidence>
<evidence type="ECO:0000256" key="1">
    <source>
        <dbReference type="ARBA" id="ARBA00003417"/>
    </source>
</evidence>
<dbReference type="PRINTS" id="PR00119">
    <property type="entry name" value="CATATPASE"/>
</dbReference>
<reference evidence="13" key="1">
    <citation type="journal article" date="2020" name="Stud. Mycol.">
        <title>101 Dothideomycetes genomes: a test case for predicting lifestyles and emergence of pathogens.</title>
        <authorList>
            <person name="Haridas S."/>
            <person name="Albert R."/>
            <person name="Binder M."/>
            <person name="Bloem J."/>
            <person name="Labutti K."/>
            <person name="Salamov A."/>
            <person name="Andreopoulos B."/>
            <person name="Baker S."/>
            <person name="Barry K."/>
            <person name="Bills G."/>
            <person name="Bluhm B."/>
            <person name="Cannon C."/>
            <person name="Castanera R."/>
            <person name="Culley D."/>
            <person name="Daum C."/>
            <person name="Ezra D."/>
            <person name="Gonzalez J."/>
            <person name="Henrissat B."/>
            <person name="Kuo A."/>
            <person name="Liang C."/>
            <person name="Lipzen A."/>
            <person name="Lutzoni F."/>
            <person name="Magnuson J."/>
            <person name="Mondo S."/>
            <person name="Nolan M."/>
            <person name="Ohm R."/>
            <person name="Pangilinan J."/>
            <person name="Park H.-J."/>
            <person name="Ramirez L."/>
            <person name="Alfaro M."/>
            <person name="Sun H."/>
            <person name="Tritt A."/>
            <person name="Yoshinaga Y."/>
            <person name="Zwiers L.-H."/>
            <person name="Turgeon B."/>
            <person name="Goodwin S."/>
            <person name="Spatafora J."/>
            <person name="Crous P."/>
            <person name="Grigoriev I."/>
        </authorList>
    </citation>
    <scope>NUCLEOTIDE SEQUENCE</scope>
    <source>
        <strain evidence="13">CBS 109.77</strain>
    </source>
</reference>
<dbReference type="GO" id="GO:0016887">
    <property type="term" value="F:ATP hydrolysis activity"/>
    <property type="evidence" value="ECO:0007669"/>
    <property type="project" value="InterPro"/>
</dbReference>
<evidence type="ECO:0000256" key="2">
    <source>
        <dbReference type="ARBA" id="ARBA00004141"/>
    </source>
</evidence>
<sequence>MSLHPGDGNNDIERGNSIGERGKSIVSLSGFQGMDEYTALQRYIVSYRDPRTNPKEEQVEEKKKPWWAFWRSSHKTSQASQSTAGEVPEEWLSTTLGQGLSSTEVDIRRKKVGFNELTSEKENMLMKFLGYFNGPILWVMEIAALLAAGLADWVDFGVICGILLLNALVGWYQEKQAADVVASLRGDIAMKATVVRDGGETSILAREIVPGDIVVIEEGQSVPADCQLICDYDSPEDFETYRKLKQEDKFHTEGDPDDEKNQSDADEDEENPITVGHSIVACDQSAITGESLAVDKYMGEIAYYTTGCKRGKAYGIATVSARTSFVGRTASLVQGAKDQGHFKAIMNSIGTSLLVLVMFWILAAWIGGFFRHLKIATPTDSSVTLLHYALILLIVGVPVGLPVVTTTTLAVGAAYLAKEKAIVQKLTAIESLAGVDVLCSDKTGTLTANQLSIREPYVAEGQDVNWMMAVAALASSHNLKSLDPIDKVTILTVRRYPEARKILGQGWRTEKFTPFDPVSKRITAVCYLGEDKYTCAKGAPRAILNLSNCDEQTARLFREKAADFARRGFRSLGVAVQKNDGDWTLLGLLSMFDPPRDDTAQTIIEAQQLGVPVKMLTGDAIAIAKETCKMLALGTKVYNSEKLIHGGLSGTTQHDLVERADGFAEVFPEHKYQVVEMLQQRGHLTAMTGDGVNDAPSLKKADCGIAVEGASEAAQAAADIVFLAPGLSTIVLAIKIARQIFQRMKSYIQYRIALCLHLEIYLVTSMIIINETIRVELVVFIALFADLATVAVAYDNAYSEERPVEWQLPKIWVISVVLGVLLALATWVIRGSLFLPNGGVVQNFGCVQEILFLEVSLTENWLIFVTRGGKTWPSFQLVIAILGVDAIATIFCLFGWLSGGPQITNPRDNFVQREDGWVDIVTVVVIWAYSIGVTIVIAIVYYLLNKITWLDELGRKDRSHKDPAIENMIAALGKLALEHGTDKHGVERYVLATRAVEEEEDE</sequence>
<dbReference type="InterPro" id="IPR001757">
    <property type="entry name" value="P_typ_ATPase"/>
</dbReference>
<dbReference type="Gene3D" id="3.40.50.1000">
    <property type="entry name" value="HAD superfamily/HAD-like"/>
    <property type="match status" value="1"/>
</dbReference>
<keyword evidence="5 10" id="KW-0547">Nucleotide-binding</keyword>
<comment type="subcellular location">
    <subcellularLocation>
        <location evidence="10">Cell membrane</location>
        <topology evidence="10">Multi-pass membrane protein</topology>
    </subcellularLocation>
    <subcellularLocation>
        <location evidence="2">Membrane</location>
        <topology evidence="2">Multi-pass membrane protein</topology>
    </subcellularLocation>
</comment>
<dbReference type="InterPro" id="IPR006534">
    <property type="entry name" value="P-type_ATPase_IIIA"/>
</dbReference>
<dbReference type="SUPFAM" id="SSF81665">
    <property type="entry name" value="Calcium ATPase, transmembrane domain M"/>
    <property type="match status" value="1"/>
</dbReference>
<dbReference type="OrthoDB" id="116380at2759"/>
<keyword evidence="10" id="KW-0406">Ion transport</keyword>
<dbReference type="Pfam" id="PF00122">
    <property type="entry name" value="E1-E2_ATPase"/>
    <property type="match status" value="2"/>
</dbReference>
<keyword evidence="9 10" id="KW-0472">Membrane</keyword>
<dbReference type="GO" id="GO:0120029">
    <property type="term" value="P:proton export across plasma membrane"/>
    <property type="evidence" value="ECO:0007669"/>
    <property type="project" value="UniProtKB-UniRule"/>
</dbReference>
<keyword evidence="14" id="KW-1185">Reference proteome</keyword>
<evidence type="ECO:0000256" key="4">
    <source>
        <dbReference type="ARBA" id="ARBA00022692"/>
    </source>
</evidence>
<comment type="catalytic activity">
    <reaction evidence="10">
        <text>ATP + H2O + H(+)(in) = ADP + phosphate + 2 H(+)(out)</text>
        <dbReference type="Rhea" id="RHEA:20852"/>
        <dbReference type="ChEBI" id="CHEBI:15377"/>
        <dbReference type="ChEBI" id="CHEBI:15378"/>
        <dbReference type="ChEBI" id="CHEBI:30616"/>
        <dbReference type="ChEBI" id="CHEBI:43474"/>
        <dbReference type="ChEBI" id="CHEBI:456216"/>
        <dbReference type="EC" id="7.1.2.1"/>
    </reaction>
</comment>
<accession>A0A6A6WWV7</accession>
<dbReference type="PANTHER" id="PTHR42861">
    <property type="entry name" value="CALCIUM-TRANSPORTING ATPASE"/>
    <property type="match status" value="1"/>
</dbReference>
<keyword evidence="10" id="KW-0813">Transport</keyword>
<dbReference type="GO" id="GO:0008553">
    <property type="term" value="F:P-type proton-exporting transporter activity"/>
    <property type="evidence" value="ECO:0007669"/>
    <property type="project" value="UniProtKB-UniRule"/>
</dbReference>
<dbReference type="InterPro" id="IPR023298">
    <property type="entry name" value="ATPase_P-typ_TM_dom_sf"/>
</dbReference>
<dbReference type="EC" id="7.1.2.1" evidence="10"/>
<feature type="transmembrane region" description="Helical" evidence="10">
    <location>
        <begin position="877"/>
        <end position="897"/>
    </location>
</feature>
<feature type="transmembrane region" description="Helical" evidence="10">
    <location>
        <begin position="917"/>
        <end position="944"/>
    </location>
</feature>
<evidence type="ECO:0000259" key="12">
    <source>
        <dbReference type="SMART" id="SM00831"/>
    </source>
</evidence>
<dbReference type="Gene3D" id="2.70.150.10">
    <property type="entry name" value="Calcium-transporting ATPase, cytoplasmic transduction domain A"/>
    <property type="match status" value="2"/>
</dbReference>
<dbReference type="SFLD" id="SFLDS00003">
    <property type="entry name" value="Haloacid_Dehalogenase"/>
    <property type="match status" value="1"/>
</dbReference>
<evidence type="ECO:0000256" key="6">
    <source>
        <dbReference type="ARBA" id="ARBA00022840"/>
    </source>
</evidence>
<keyword evidence="7 10" id="KW-1278">Translocase</keyword>
<dbReference type="GO" id="GO:0005524">
    <property type="term" value="F:ATP binding"/>
    <property type="evidence" value="ECO:0007669"/>
    <property type="project" value="UniProtKB-UniRule"/>
</dbReference>
<dbReference type="Pfam" id="PF00702">
    <property type="entry name" value="Hydrolase"/>
    <property type="match status" value="1"/>
</dbReference>
<evidence type="ECO:0000256" key="3">
    <source>
        <dbReference type="ARBA" id="ARBA00008804"/>
    </source>
</evidence>
<dbReference type="InterPro" id="IPR004014">
    <property type="entry name" value="ATPase_P-typ_cation-transptr_N"/>
</dbReference>
<comment type="function">
    <text evidence="1">The plasma membrane ATPase of plants and fungi is a hydrogen ion pump. The proton gradient it generates drives the active transport of nutrients by H(+)-symport. The resulting external acidification and/or internal alkinization may mediate growth responses.</text>
</comment>
<feature type="region of interest" description="Disordered" evidence="11">
    <location>
        <begin position="247"/>
        <end position="271"/>
    </location>
</feature>
<dbReference type="InterPro" id="IPR023299">
    <property type="entry name" value="ATPase_P-typ_cyto_dom_N"/>
</dbReference>
<proteinExistence type="inferred from homology"/>
<keyword evidence="8 10" id="KW-1133">Transmembrane helix</keyword>
<evidence type="ECO:0000256" key="11">
    <source>
        <dbReference type="SAM" id="MobiDB-lite"/>
    </source>
</evidence>
<name>A0A6A6WWV7_9PLEO</name>
<dbReference type="GO" id="GO:0005886">
    <property type="term" value="C:plasma membrane"/>
    <property type="evidence" value="ECO:0007669"/>
    <property type="project" value="UniProtKB-SubCell"/>
</dbReference>
<dbReference type="InterPro" id="IPR018303">
    <property type="entry name" value="ATPase_P-typ_P_site"/>
</dbReference>
<dbReference type="Gene3D" id="1.20.1110.10">
    <property type="entry name" value="Calcium-transporting ATPase, transmembrane domain"/>
    <property type="match status" value="2"/>
</dbReference>
<feature type="transmembrane region" description="Helical" evidence="10">
    <location>
        <begin position="128"/>
        <end position="147"/>
    </location>
</feature>
<dbReference type="Gene3D" id="3.40.1110.10">
    <property type="entry name" value="Calcium-transporting ATPase, cytoplasmic domain N"/>
    <property type="match status" value="1"/>
</dbReference>
<dbReference type="InterPro" id="IPR008250">
    <property type="entry name" value="ATPase_P-typ_transduc_dom_A_sf"/>
</dbReference>
<protein>
    <recommendedName>
        <fullName evidence="10">Plasma membrane ATPase</fullName>
        <ecNumber evidence="10">7.1.2.1</ecNumber>
    </recommendedName>
</protein>
<dbReference type="SFLD" id="SFLDF00027">
    <property type="entry name" value="p-type_atpase"/>
    <property type="match status" value="1"/>
</dbReference>
<dbReference type="FunFam" id="3.40.1110.10:FF:000005">
    <property type="entry name" value="Plasma membrane ATPase"/>
    <property type="match status" value="1"/>
</dbReference>
<feature type="transmembrane region" description="Helical" evidence="10">
    <location>
        <begin position="386"/>
        <end position="416"/>
    </location>
</feature>
<dbReference type="Pfam" id="PF00690">
    <property type="entry name" value="Cation_ATPase_N"/>
    <property type="match status" value="1"/>
</dbReference>
<dbReference type="SMART" id="SM00831">
    <property type="entry name" value="Cation_ATPase_N"/>
    <property type="match status" value="1"/>
</dbReference>
<feature type="transmembrane region" description="Helical" evidence="10">
    <location>
        <begin position="344"/>
        <end position="366"/>
    </location>
</feature>
<dbReference type="InterPro" id="IPR044492">
    <property type="entry name" value="P_typ_ATPase_HD_dom"/>
</dbReference>
<evidence type="ECO:0000256" key="5">
    <source>
        <dbReference type="ARBA" id="ARBA00022741"/>
    </source>
</evidence>
<keyword evidence="6 10" id="KW-0067">ATP-binding</keyword>
<keyword evidence="10" id="KW-0460">Magnesium</keyword>